<dbReference type="GO" id="GO:0009378">
    <property type="term" value="F:four-way junction helicase activity"/>
    <property type="evidence" value="ECO:0007669"/>
    <property type="project" value="TreeGrafter"/>
</dbReference>
<dbReference type="Gene3D" id="3.40.50.300">
    <property type="entry name" value="P-loop containing nucleotide triphosphate hydrolases"/>
    <property type="match status" value="2"/>
</dbReference>
<keyword evidence="5" id="KW-0413">Isomerase</keyword>
<feature type="domain" description="Helicase C-terminal" evidence="10">
    <location>
        <begin position="334"/>
        <end position="508"/>
    </location>
</feature>
<dbReference type="InterPro" id="IPR001650">
    <property type="entry name" value="Helicase_C-like"/>
</dbReference>
<dbReference type="OrthoDB" id="10261556at2759"/>
<evidence type="ECO:0000256" key="1">
    <source>
        <dbReference type="ARBA" id="ARBA00005446"/>
    </source>
</evidence>
<dbReference type="GO" id="GO:0000724">
    <property type="term" value="P:double-strand break repair via homologous recombination"/>
    <property type="evidence" value="ECO:0007669"/>
    <property type="project" value="TreeGrafter"/>
</dbReference>
<evidence type="ECO:0000259" key="10">
    <source>
        <dbReference type="PROSITE" id="PS51194"/>
    </source>
</evidence>
<dbReference type="PANTHER" id="PTHR13710:SF105">
    <property type="entry name" value="ATP-DEPENDENT DNA HELICASE Q1"/>
    <property type="match status" value="1"/>
</dbReference>
<feature type="compositionally biased region" description="Low complexity" evidence="8">
    <location>
        <begin position="29"/>
        <end position="51"/>
    </location>
</feature>
<evidence type="ECO:0000256" key="3">
    <source>
        <dbReference type="ARBA" id="ARBA00022840"/>
    </source>
</evidence>
<accession>A0A8H5AZ80</accession>
<dbReference type="EC" id="5.6.2.4" evidence="7"/>
<dbReference type="AlphaFoldDB" id="A0A8H5AZ80"/>
<comment type="similarity">
    <text evidence="1">Belongs to the helicase family. RecQ subfamily.</text>
</comment>
<dbReference type="Pfam" id="PF00271">
    <property type="entry name" value="Helicase_C"/>
    <property type="match status" value="1"/>
</dbReference>
<evidence type="ECO:0000259" key="9">
    <source>
        <dbReference type="PROSITE" id="PS51192"/>
    </source>
</evidence>
<proteinExistence type="inferred from homology"/>
<evidence type="ECO:0000256" key="5">
    <source>
        <dbReference type="ARBA" id="ARBA00023235"/>
    </source>
</evidence>
<comment type="caution">
    <text evidence="11">The sequence shown here is derived from an EMBL/GenBank/DDBJ whole genome shotgun (WGS) entry which is preliminary data.</text>
</comment>
<gene>
    <name evidence="11" type="ORF">D9619_013674</name>
</gene>
<feature type="domain" description="Helicase ATP-binding" evidence="9">
    <location>
        <begin position="138"/>
        <end position="309"/>
    </location>
</feature>
<dbReference type="InterPro" id="IPR027417">
    <property type="entry name" value="P-loop_NTPase"/>
</dbReference>
<dbReference type="GO" id="GO:0043138">
    <property type="term" value="F:3'-5' DNA helicase activity"/>
    <property type="evidence" value="ECO:0007669"/>
    <property type="project" value="UniProtKB-EC"/>
</dbReference>
<evidence type="ECO:0000313" key="12">
    <source>
        <dbReference type="Proteomes" id="UP000567179"/>
    </source>
</evidence>
<evidence type="ECO:0000256" key="4">
    <source>
        <dbReference type="ARBA" id="ARBA00023125"/>
    </source>
</evidence>
<keyword evidence="4" id="KW-0238">DNA-binding</keyword>
<dbReference type="SMART" id="SM00490">
    <property type="entry name" value="HELICc"/>
    <property type="match status" value="1"/>
</dbReference>
<dbReference type="GO" id="GO:0003677">
    <property type="term" value="F:DNA binding"/>
    <property type="evidence" value="ECO:0007669"/>
    <property type="project" value="UniProtKB-KW"/>
</dbReference>
<keyword evidence="2" id="KW-0547">Nucleotide-binding</keyword>
<dbReference type="PROSITE" id="PS51194">
    <property type="entry name" value="HELICASE_CTER"/>
    <property type="match status" value="1"/>
</dbReference>
<dbReference type="InterPro" id="IPR014001">
    <property type="entry name" value="Helicase_ATP-bd"/>
</dbReference>
<evidence type="ECO:0000256" key="2">
    <source>
        <dbReference type="ARBA" id="ARBA00022741"/>
    </source>
</evidence>
<evidence type="ECO:0000313" key="11">
    <source>
        <dbReference type="EMBL" id="KAF5313744.1"/>
    </source>
</evidence>
<reference evidence="11 12" key="1">
    <citation type="journal article" date="2020" name="ISME J.">
        <title>Uncovering the hidden diversity of litter-decomposition mechanisms in mushroom-forming fungi.</title>
        <authorList>
            <person name="Floudas D."/>
            <person name="Bentzer J."/>
            <person name="Ahren D."/>
            <person name="Johansson T."/>
            <person name="Persson P."/>
            <person name="Tunlid A."/>
        </authorList>
    </citation>
    <scope>NUCLEOTIDE SEQUENCE [LARGE SCALE GENOMIC DNA]</scope>
    <source>
        <strain evidence="11 12">CBS 101986</strain>
    </source>
</reference>
<protein>
    <recommendedName>
        <fullName evidence="7">DNA 3'-5' helicase</fullName>
        <ecNumber evidence="7">5.6.2.4</ecNumber>
    </recommendedName>
</protein>
<dbReference type="GO" id="GO:0005737">
    <property type="term" value="C:cytoplasm"/>
    <property type="evidence" value="ECO:0007669"/>
    <property type="project" value="TreeGrafter"/>
</dbReference>
<organism evidence="11 12">
    <name type="scientific">Psilocybe cf. subviscida</name>
    <dbReference type="NCBI Taxonomy" id="2480587"/>
    <lineage>
        <taxon>Eukaryota</taxon>
        <taxon>Fungi</taxon>
        <taxon>Dikarya</taxon>
        <taxon>Basidiomycota</taxon>
        <taxon>Agaricomycotina</taxon>
        <taxon>Agaricomycetes</taxon>
        <taxon>Agaricomycetidae</taxon>
        <taxon>Agaricales</taxon>
        <taxon>Agaricineae</taxon>
        <taxon>Strophariaceae</taxon>
        <taxon>Psilocybe</taxon>
    </lineage>
</organism>
<keyword evidence="3" id="KW-0067">ATP-binding</keyword>
<evidence type="ECO:0000256" key="6">
    <source>
        <dbReference type="ARBA" id="ARBA00034617"/>
    </source>
</evidence>
<dbReference type="GO" id="GO:0005524">
    <property type="term" value="F:ATP binding"/>
    <property type="evidence" value="ECO:0007669"/>
    <property type="project" value="UniProtKB-KW"/>
</dbReference>
<keyword evidence="12" id="KW-1185">Reference proteome</keyword>
<comment type="catalytic activity">
    <reaction evidence="6">
        <text>Couples ATP hydrolysis with the unwinding of duplex DNA by translocating in the 3'-5' direction.</text>
        <dbReference type="EC" id="5.6.2.4"/>
    </reaction>
</comment>
<dbReference type="PROSITE" id="PS51192">
    <property type="entry name" value="HELICASE_ATP_BIND_1"/>
    <property type="match status" value="1"/>
</dbReference>
<sequence>MDSSAFRTPQIPAKRRRIQDENIPPSPSTPALATPQLSRSSSPGPSGFSPAPHKPLSDKRIRTVYRNGFEVKPQTPSFRPYSVNNPGYPRQQAFAFSGFKRLKSMKSRKMDSWTALAIENGLLEDGQHVQAFQCDAANHVIAWTGDLGVIAPTGAGKSLLWMLPLLVQKIGISLVIIPYTSLGFQGEKRHEKISISCTFLHSGASDEKTLERIALGGGMHVIYTCVEMLETPAAARVIYSESFRAQLSGVYIDEAHVVHETHSWRPGYARLHLLRKILGTEIPLVAISATCPERYRRSVEVHAGLQPTHHLINLGSFRPELSAAVVRMVHSAASFLDLQFVLPHNATSESISQTIIYCDNLDMLTAMFWWFHNRLAALGLPAHLVDILHAGLSEAHQKVCIHDFMASRLRILLGSDKIGAGVDFPHVALVVQYRCHDLTLVRLIQRFGRGARTRGATALGVVIVEPSMLADSGLSVTSPKFEDPALLAYIHTDGCLEQVVDKWLENPPRLNIPGPQSTCSRCSNCNPAVSVSRQLVWIMEHAQHEAIPETQSPRTNGKTPTEKQRGEMYQCLVEWRFRVWKEEWMDKWPSYGPQSLITDNDLKEIAKRAHNIRSAADVNAVAQVPHLDDLSDSLLAELDVIFYALFGVQQNPNDVPMDEPAATVPPPLHANFSAVVWQENHTPETIQHSPDCFPKPSSLAEGEFILQFD</sequence>
<dbReference type="PANTHER" id="PTHR13710">
    <property type="entry name" value="DNA HELICASE RECQ FAMILY MEMBER"/>
    <property type="match status" value="1"/>
</dbReference>
<dbReference type="Proteomes" id="UP000567179">
    <property type="component" value="Unassembled WGS sequence"/>
</dbReference>
<evidence type="ECO:0000256" key="7">
    <source>
        <dbReference type="ARBA" id="ARBA00034808"/>
    </source>
</evidence>
<name>A0A8H5AZ80_9AGAR</name>
<dbReference type="GO" id="GO:0005694">
    <property type="term" value="C:chromosome"/>
    <property type="evidence" value="ECO:0007669"/>
    <property type="project" value="TreeGrafter"/>
</dbReference>
<dbReference type="Pfam" id="PF00270">
    <property type="entry name" value="DEAD"/>
    <property type="match status" value="1"/>
</dbReference>
<evidence type="ECO:0000256" key="8">
    <source>
        <dbReference type="SAM" id="MobiDB-lite"/>
    </source>
</evidence>
<dbReference type="InterPro" id="IPR011545">
    <property type="entry name" value="DEAD/DEAH_box_helicase_dom"/>
</dbReference>
<dbReference type="EMBL" id="JAACJJ010000047">
    <property type="protein sequence ID" value="KAF5313744.1"/>
    <property type="molecule type" value="Genomic_DNA"/>
</dbReference>
<feature type="region of interest" description="Disordered" evidence="8">
    <location>
        <begin position="1"/>
        <end position="59"/>
    </location>
</feature>
<dbReference type="SUPFAM" id="SSF52540">
    <property type="entry name" value="P-loop containing nucleoside triphosphate hydrolases"/>
    <property type="match status" value="1"/>
</dbReference>